<organism evidence="3 4">
    <name type="scientific">Strigomonas culicis</name>
    <dbReference type="NCBI Taxonomy" id="28005"/>
    <lineage>
        <taxon>Eukaryota</taxon>
        <taxon>Discoba</taxon>
        <taxon>Euglenozoa</taxon>
        <taxon>Kinetoplastea</taxon>
        <taxon>Metakinetoplastina</taxon>
        <taxon>Trypanosomatida</taxon>
        <taxon>Trypanosomatidae</taxon>
        <taxon>Strigomonadinae</taxon>
        <taxon>Strigomonas</taxon>
    </lineage>
</organism>
<dbReference type="InterPro" id="IPR036291">
    <property type="entry name" value="NAD(P)-bd_dom_sf"/>
</dbReference>
<dbReference type="GO" id="GO:0016491">
    <property type="term" value="F:oxidoreductase activity"/>
    <property type="evidence" value="ECO:0007669"/>
    <property type="project" value="UniProtKB-KW"/>
</dbReference>
<dbReference type="Gene3D" id="3.40.50.720">
    <property type="entry name" value="NAD(P)-binding Rossmann-like Domain"/>
    <property type="match status" value="1"/>
</dbReference>
<evidence type="ECO:0000256" key="2">
    <source>
        <dbReference type="ARBA" id="ARBA00023002"/>
    </source>
</evidence>
<dbReference type="SUPFAM" id="SSF51735">
    <property type="entry name" value="NAD(P)-binding Rossmann-fold domains"/>
    <property type="match status" value="1"/>
</dbReference>
<comment type="caution">
    <text evidence="3">The sequence shown here is derived from an EMBL/GenBank/DDBJ whole genome shotgun (WGS) entry which is preliminary data.</text>
</comment>
<evidence type="ECO:0000256" key="1">
    <source>
        <dbReference type="ARBA" id="ARBA00006484"/>
    </source>
</evidence>
<dbReference type="PANTHER" id="PTHR24320:SF79">
    <property type="entry name" value="DEHYDROGENASE, PUTATIVE-RELATED"/>
    <property type="match status" value="1"/>
</dbReference>
<dbReference type="Pfam" id="PF00106">
    <property type="entry name" value="adh_short"/>
    <property type="match status" value="1"/>
</dbReference>
<accession>S9V9V5</accession>
<name>S9V9V5_9TRYP</name>
<proteinExistence type="inferred from homology"/>
<dbReference type="Proteomes" id="UP000015354">
    <property type="component" value="Unassembled WGS sequence"/>
</dbReference>
<dbReference type="OrthoDB" id="191139at2759"/>
<dbReference type="EMBL" id="ATMH01007474">
    <property type="protein sequence ID" value="EPY23766.1"/>
    <property type="molecule type" value="Genomic_DNA"/>
</dbReference>
<sequence length="287" mass="31743">MGATVVLPGKEEAALAFLEANTPAGAAPVKERVTFIAMDYNDQLSIVAAAARIKGLYQDRIDLLVNCAGIWREEPALTKQQYEQHIGINFLGPFHFTEAMLPSLRKSAHGAGRIVYVTCAGHNGVSRPNVVQERMLLRPTDADPQVTARCYSASKLGNIYHAQSLAERRYEGIPLNRPSDLRPVDVCCADPGFSYTNLQREVPPLLGHSLLARALRSLWGKDAYEGSQTVVHCCLCDEVENGGYYAECRLMPSGLSRRAQDTNSRDEVVRWAMAKTIAKYYSTRPEK</sequence>
<gene>
    <name evidence="3" type="ORF">STCU_07474</name>
</gene>
<dbReference type="PANTHER" id="PTHR24320">
    <property type="entry name" value="RETINOL DEHYDROGENASE"/>
    <property type="match status" value="1"/>
</dbReference>
<dbReference type="InterPro" id="IPR002347">
    <property type="entry name" value="SDR_fam"/>
</dbReference>
<keyword evidence="2" id="KW-0560">Oxidoreductase</keyword>
<reference evidence="3 4" key="1">
    <citation type="journal article" date="2013" name="PLoS ONE">
        <title>Predicting the Proteins of Angomonas deanei, Strigomonas culicis and Their Respective Endosymbionts Reveals New Aspects of the Trypanosomatidae Family.</title>
        <authorList>
            <person name="Motta M.C."/>
            <person name="Martins A.C."/>
            <person name="de Souza S.S."/>
            <person name="Catta-Preta C.M."/>
            <person name="Silva R."/>
            <person name="Klein C.C."/>
            <person name="de Almeida L.G."/>
            <person name="de Lima Cunha O."/>
            <person name="Ciapina L.P."/>
            <person name="Brocchi M."/>
            <person name="Colabardini A.C."/>
            <person name="de Araujo Lima B."/>
            <person name="Machado C.R."/>
            <person name="de Almeida Soares C.M."/>
            <person name="Probst C.M."/>
            <person name="de Menezes C.B."/>
            <person name="Thompson C.E."/>
            <person name="Bartholomeu D.C."/>
            <person name="Gradia D.F."/>
            <person name="Pavoni D.P."/>
            <person name="Grisard E.C."/>
            <person name="Fantinatti-Garboggini F."/>
            <person name="Marchini F.K."/>
            <person name="Rodrigues-Luiz G.F."/>
            <person name="Wagner G."/>
            <person name="Goldman G.H."/>
            <person name="Fietto J.L."/>
            <person name="Elias M.C."/>
            <person name="Goldman M.H."/>
            <person name="Sagot M.F."/>
            <person name="Pereira M."/>
            <person name="Stoco P.H."/>
            <person name="de Mendonca-Neto R.P."/>
            <person name="Teixeira S.M."/>
            <person name="Maciel T.E."/>
            <person name="de Oliveira Mendes T.A."/>
            <person name="Urmenyi T.P."/>
            <person name="de Souza W."/>
            <person name="Schenkman S."/>
            <person name="de Vasconcelos A.T."/>
        </authorList>
    </citation>
    <scope>NUCLEOTIDE SEQUENCE [LARGE SCALE GENOMIC DNA]</scope>
</reference>
<evidence type="ECO:0000313" key="3">
    <source>
        <dbReference type="EMBL" id="EPY23766.1"/>
    </source>
</evidence>
<protein>
    <submittedName>
        <fullName evidence="3">Short chain dehydrogenase/reductase</fullName>
    </submittedName>
</protein>
<evidence type="ECO:0000313" key="4">
    <source>
        <dbReference type="Proteomes" id="UP000015354"/>
    </source>
</evidence>
<comment type="similarity">
    <text evidence="1">Belongs to the short-chain dehydrogenases/reductases (SDR) family.</text>
</comment>
<keyword evidence="4" id="KW-1185">Reference proteome</keyword>
<dbReference type="AlphaFoldDB" id="S9V9V5"/>